<evidence type="ECO:0000313" key="4">
    <source>
        <dbReference type="Proteomes" id="UP001152755"/>
    </source>
</evidence>
<gene>
    <name evidence="3" type="ORF">NVS88_11860</name>
</gene>
<proteinExistence type="predicted"/>
<organism evidence="3 4">
    <name type="scientific">Speluncibacter jeojiensis</name>
    <dbReference type="NCBI Taxonomy" id="2710754"/>
    <lineage>
        <taxon>Bacteria</taxon>
        <taxon>Bacillati</taxon>
        <taxon>Actinomycetota</taxon>
        <taxon>Actinomycetes</taxon>
        <taxon>Mycobacteriales</taxon>
        <taxon>Speluncibacteraceae</taxon>
        <taxon>Speluncibacter</taxon>
    </lineage>
</organism>
<keyword evidence="4" id="KW-1185">Reference proteome</keyword>
<dbReference type="PROSITE" id="PS51186">
    <property type="entry name" value="GNAT"/>
    <property type="match status" value="1"/>
</dbReference>
<dbReference type="EMBL" id="JANRHA010000007">
    <property type="protein sequence ID" value="MDG3015246.1"/>
    <property type="molecule type" value="Genomic_DNA"/>
</dbReference>
<accession>A0A9X4RHL7</accession>
<evidence type="ECO:0000259" key="1">
    <source>
        <dbReference type="PROSITE" id="PS51186"/>
    </source>
</evidence>
<dbReference type="RefSeq" id="WP_332520081.1">
    <property type="nucleotide sequence ID" value="NZ_JANRHA010000007.1"/>
</dbReference>
<reference evidence="3" key="1">
    <citation type="submission" date="2022-08" db="EMBL/GenBank/DDBJ databases">
        <title>Genome analysis of Corynebacteriales strain.</title>
        <authorList>
            <person name="Lee S.D."/>
        </authorList>
    </citation>
    <scope>NUCLEOTIDE SEQUENCE</scope>
    <source>
        <strain evidence="3">D3-21</strain>
    </source>
</reference>
<dbReference type="InterPro" id="IPR000182">
    <property type="entry name" value="GNAT_dom"/>
</dbReference>
<comment type="caution">
    <text evidence="3">The sequence shown here is derived from an EMBL/GenBank/DDBJ whole genome shotgun (WGS) entry which is preliminary data.</text>
</comment>
<dbReference type="AlphaFoldDB" id="A0A9X4RHL7"/>
<dbReference type="PANTHER" id="PTHR31435:SF10">
    <property type="entry name" value="BSR4717 PROTEIN"/>
    <property type="match status" value="1"/>
</dbReference>
<protein>
    <submittedName>
        <fullName evidence="3">N-acetyltransferase</fullName>
    </submittedName>
</protein>
<evidence type="ECO:0000259" key="2">
    <source>
        <dbReference type="PROSITE" id="PS51729"/>
    </source>
</evidence>
<dbReference type="Gene3D" id="3.40.630.30">
    <property type="match status" value="1"/>
</dbReference>
<dbReference type="GO" id="GO:0016747">
    <property type="term" value="F:acyltransferase activity, transferring groups other than amino-acyl groups"/>
    <property type="evidence" value="ECO:0007669"/>
    <property type="project" value="InterPro"/>
</dbReference>
<dbReference type="PROSITE" id="PS51729">
    <property type="entry name" value="GNAT_YJDJ"/>
    <property type="match status" value="1"/>
</dbReference>
<dbReference type="InterPro" id="IPR045057">
    <property type="entry name" value="Gcn5-rel_NAT"/>
</dbReference>
<evidence type="ECO:0000313" key="3">
    <source>
        <dbReference type="EMBL" id="MDG3015246.1"/>
    </source>
</evidence>
<dbReference type="InterPro" id="IPR031165">
    <property type="entry name" value="GNAT_YJDJ"/>
</dbReference>
<dbReference type="CDD" id="cd04301">
    <property type="entry name" value="NAT_SF"/>
    <property type="match status" value="1"/>
</dbReference>
<feature type="domain" description="N-acetyltransferase" evidence="2">
    <location>
        <begin position="19"/>
        <end position="105"/>
    </location>
</feature>
<dbReference type="Proteomes" id="UP001152755">
    <property type="component" value="Unassembled WGS sequence"/>
</dbReference>
<dbReference type="PANTHER" id="PTHR31435">
    <property type="entry name" value="PROTEIN NATD1"/>
    <property type="match status" value="1"/>
</dbReference>
<feature type="domain" description="N-acetyltransferase" evidence="1">
    <location>
        <begin position="1"/>
        <end position="106"/>
    </location>
</feature>
<sequence length="106" mass="11760">MTWRSFPDGRTQTMTEKFEHNSAQSRFEIHVDGTLAGHADYTLSGDVRDFDHTVTDPAFRGQGIAGKVVGHALDQTRADGLKIRASCSYVEKFVGDRPEYQDLLAG</sequence>
<dbReference type="Pfam" id="PF14542">
    <property type="entry name" value="Acetyltransf_CG"/>
    <property type="match status" value="1"/>
</dbReference>
<name>A0A9X4RHL7_9ACTN</name>
<dbReference type="InterPro" id="IPR016181">
    <property type="entry name" value="Acyl_CoA_acyltransferase"/>
</dbReference>
<dbReference type="SUPFAM" id="SSF55729">
    <property type="entry name" value="Acyl-CoA N-acyltransferases (Nat)"/>
    <property type="match status" value="1"/>
</dbReference>